<name>C3UMY6_9MICO</name>
<dbReference type="Gene3D" id="3.60.40.10">
    <property type="entry name" value="PPM-type phosphatase domain"/>
    <property type="match status" value="1"/>
</dbReference>
<accession>C3UMY6</accession>
<evidence type="ECO:0000259" key="3">
    <source>
        <dbReference type="PROSITE" id="PS51746"/>
    </source>
</evidence>
<dbReference type="InterPro" id="IPR036457">
    <property type="entry name" value="PPM-type-like_dom_sf"/>
</dbReference>
<reference evidence="4" key="1">
    <citation type="submission" date="2008-12" db="EMBL/GenBank/DDBJ databases">
        <authorList>
            <person name="Andeer P."/>
            <person name="Stahl D.A."/>
            <person name="Bruce N.C."/>
            <person name="Strand S.E."/>
        </authorList>
    </citation>
    <scope>NUCLEOTIDE SEQUENCE</scope>
    <source>
        <strain evidence="4">MA1</strain>
        <plasmid evidence="4">pMA1</plasmid>
    </source>
</reference>
<keyword evidence="4" id="KW-0614">Plasmid</keyword>
<dbReference type="AlphaFoldDB" id="C3UMY6"/>
<dbReference type="PROSITE" id="PS00552">
    <property type="entry name" value="HTH_MERR_1"/>
    <property type="match status" value="1"/>
</dbReference>
<dbReference type="PANTHER" id="PTHR30204">
    <property type="entry name" value="REDOX-CYCLING DRUG-SENSING TRANSCRIPTIONAL ACTIVATOR SOXR"/>
    <property type="match status" value="1"/>
</dbReference>
<dbReference type="Pfam" id="PF13672">
    <property type="entry name" value="PP2C_2"/>
    <property type="match status" value="1"/>
</dbReference>
<dbReference type="GO" id="GO:0003700">
    <property type="term" value="F:DNA-binding transcription factor activity"/>
    <property type="evidence" value="ECO:0007669"/>
    <property type="project" value="InterPro"/>
</dbReference>
<dbReference type="CDD" id="cd01107">
    <property type="entry name" value="HTH_BmrR"/>
    <property type="match status" value="1"/>
</dbReference>
<evidence type="ECO:0000256" key="1">
    <source>
        <dbReference type="ARBA" id="ARBA00023125"/>
    </source>
</evidence>
<evidence type="ECO:0000313" key="4">
    <source>
        <dbReference type="EMBL" id="ACO88877.1"/>
    </source>
</evidence>
<dbReference type="Gene3D" id="1.10.1660.10">
    <property type="match status" value="1"/>
</dbReference>
<dbReference type="PANTHER" id="PTHR30204:SF97">
    <property type="entry name" value="MERR FAMILY REGULATORY PROTEIN"/>
    <property type="match status" value="1"/>
</dbReference>
<dbReference type="InterPro" id="IPR001932">
    <property type="entry name" value="PPM-type_phosphatase-like_dom"/>
</dbReference>
<keyword evidence="1" id="KW-0238">DNA-binding</keyword>
<dbReference type="InterPro" id="IPR047057">
    <property type="entry name" value="MerR_fam"/>
</dbReference>
<feature type="domain" description="PPM-type phosphatase" evidence="3">
    <location>
        <begin position="137"/>
        <end position="346"/>
    </location>
</feature>
<dbReference type="SMART" id="SM00331">
    <property type="entry name" value="PP2C_SIG"/>
    <property type="match status" value="1"/>
</dbReference>
<dbReference type="InterPro" id="IPR009061">
    <property type="entry name" value="DNA-bd_dom_put_sf"/>
</dbReference>
<dbReference type="SMART" id="SM00332">
    <property type="entry name" value="PP2Cc"/>
    <property type="match status" value="1"/>
</dbReference>
<dbReference type="InterPro" id="IPR000551">
    <property type="entry name" value="MerR-type_HTH_dom"/>
</dbReference>
<dbReference type="SUPFAM" id="SSF81606">
    <property type="entry name" value="PP2C-like"/>
    <property type="match status" value="1"/>
</dbReference>
<dbReference type="SMART" id="SM00422">
    <property type="entry name" value="HTH_MERR"/>
    <property type="match status" value="1"/>
</dbReference>
<dbReference type="EMBL" id="FJ577793">
    <property type="protein sequence ID" value="ACO88877.1"/>
    <property type="molecule type" value="Genomic_DNA"/>
</dbReference>
<dbReference type="PROSITE" id="PS50937">
    <property type="entry name" value="HTH_MERR_2"/>
    <property type="match status" value="1"/>
</dbReference>
<proteinExistence type="predicted"/>
<dbReference type="Pfam" id="PF13411">
    <property type="entry name" value="MerR_1"/>
    <property type="match status" value="1"/>
</dbReference>
<reference evidence="4" key="2">
    <citation type="journal article" date="2009" name="Appl. Environ. Microbiol.">
        <title>Lateral transfer of genes for hexahydro-1,3,5-trinitro-1,3,5-triazine (RDX) degradation.</title>
        <authorList>
            <person name="Andeer P.F."/>
            <person name="Stahl D.A."/>
            <person name="Bruce N.C."/>
            <person name="Strand S.E."/>
        </authorList>
    </citation>
    <scope>NUCLEOTIDE SEQUENCE</scope>
    <source>
        <strain evidence="4">MA1</strain>
        <plasmid evidence="4">pMA1</plasmid>
    </source>
</reference>
<dbReference type="GO" id="GO:0003677">
    <property type="term" value="F:DNA binding"/>
    <property type="evidence" value="ECO:0007669"/>
    <property type="project" value="UniProtKB-KW"/>
</dbReference>
<geneLocation type="plasmid" evidence="4">
    <name>pMA1</name>
</geneLocation>
<dbReference type="PROSITE" id="PS51746">
    <property type="entry name" value="PPM_2"/>
    <property type="match status" value="1"/>
</dbReference>
<sequence>MTDTGRMVTMTATDGLMTIGDFARESGLTPKALRLYDDLGLVRPADVDVSSGYRRYDPAQLDRARMVALLRLLGMPLARIKNVLDLSPAQAAQEVEAYWAQVEADTGARRNLVATLVQQLRNEVPTVTTTTPTLHAEYGSSHRQGNRQTQQDALLVMPGLLAVADGSGDSDELARAALSAFAKAGLAGAIAEIAPEVSAALPNQPTSGTTLTAVTITGSTAQITHIGDARVWLVRHGELRQLTHDHTIVAALIETGQLTNEEARAHAHRNLLNRALTPGVVADEATLDLRPGDRLVLTTDGVHSHVDDLGPLLTLDASPQDVADAAAAAVADAGEPDNHTIIVADLS</sequence>
<dbReference type="SUPFAM" id="SSF46955">
    <property type="entry name" value="Putative DNA-binding domain"/>
    <property type="match status" value="1"/>
</dbReference>
<evidence type="ECO:0000259" key="2">
    <source>
        <dbReference type="PROSITE" id="PS50937"/>
    </source>
</evidence>
<feature type="domain" description="HTH merR-type" evidence="2">
    <location>
        <begin position="16"/>
        <end position="86"/>
    </location>
</feature>
<organism evidence="4">
    <name type="scientific">Microbacterium sp. MA1</name>
    <dbReference type="NCBI Taxonomy" id="614068"/>
    <lineage>
        <taxon>Bacteria</taxon>
        <taxon>Bacillati</taxon>
        <taxon>Actinomycetota</taxon>
        <taxon>Actinomycetes</taxon>
        <taxon>Micrococcales</taxon>
        <taxon>Microbacteriaceae</taxon>
        <taxon>Microbacterium</taxon>
    </lineage>
</organism>
<protein>
    <submittedName>
        <fullName evidence="4">Regulatory protein</fullName>
    </submittedName>
</protein>